<keyword evidence="2 4" id="KW-0479">Metal-binding</keyword>
<evidence type="ECO:0000256" key="5">
    <source>
        <dbReference type="SAM" id="SignalP"/>
    </source>
</evidence>
<dbReference type="GO" id="GO:0009055">
    <property type="term" value="F:electron transfer activity"/>
    <property type="evidence" value="ECO:0007669"/>
    <property type="project" value="InterPro"/>
</dbReference>
<evidence type="ECO:0000259" key="6">
    <source>
        <dbReference type="PROSITE" id="PS51007"/>
    </source>
</evidence>
<evidence type="ECO:0000313" key="7">
    <source>
        <dbReference type="EMBL" id="CUH38944.1"/>
    </source>
</evidence>
<dbReference type="GO" id="GO:0020037">
    <property type="term" value="F:heme binding"/>
    <property type="evidence" value="ECO:0007669"/>
    <property type="project" value="InterPro"/>
</dbReference>
<feature type="signal peptide" evidence="5">
    <location>
        <begin position="1"/>
        <end position="23"/>
    </location>
</feature>
<dbReference type="GO" id="GO:0046872">
    <property type="term" value="F:metal ion binding"/>
    <property type="evidence" value="ECO:0007669"/>
    <property type="project" value="UniProtKB-KW"/>
</dbReference>
<evidence type="ECO:0000256" key="2">
    <source>
        <dbReference type="ARBA" id="ARBA00022723"/>
    </source>
</evidence>
<dbReference type="SUPFAM" id="SSF46626">
    <property type="entry name" value="Cytochrome c"/>
    <property type="match status" value="1"/>
</dbReference>
<dbReference type="InterPro" id="IPR009056">
    <property type="entry name" value="Cyt_c-like_dom"/>
</dbReference>
<evidence type="ECO:0000256" key="4">
    <source>
        <dbReference type="PROSITE-ProRule" id="PRU00433"/>
    </source>
</evidence>
<dbReference type="Proteomes" id="UP000049455">
    <property type="component" value="Unassembled WGS sequence"/>
</dbReference>
<dbReference type="STRING" id="313367.JSE7799_01663"/>
<keyword evidence="5" id="KW-0732">Signal</keyword>
<keyword evidence="1 4" id="KW-0349">Heme</keyword>
<accession>A0A0M7BAU3</accession>
<name>A0A0M7BAU3_9RHOB</name>
<dbReference type="Gene3D" id="1.10.760.10">
    <property type="entry name" value="Cytochrome c-like domain"/>
    <property type="match status" value="1"/>
</dbReference>
<gene>
    <name evidence="7" type="ORF">JSE7799_01663</name>
</gene>
<dbReference type="AlphaFoldDB" id="A0A0M7BAU3"/>
<sequence>MIRPTFFTALTLALAPIAPSVSAEAHLAPSGDAAAGERAFRQCQACHGVQAPDGELLAGSGAGVGPNLYGVVGAEAAHVEGYRYSDLMQAAGEAGMVYDEATFVAYVMDPTGHLREVTGENGRSKMSYKVRSEEDAHDLYAFLAQYGDAEAAAEDGEASDS</sequence>
<dbReference type="PROSITE" id="PS51007">
    <property type="entry name" value="CYTC"/>
    <property type="match status" value="1"/>
</dbReference>
<reference evidence="7 8" key="1">
    <citation type="submission" date="2015-09" db="EMBL/GenBank/DDBJ databases">
        <authorList>
            <person name="Jackson K.R."/>
            <person name="Lunt B.L."/>
            <person name="Fisher J.N.B."/>
            <person name="Gardner A.V."/>
            <person name="Bailey M.E."/>
            <person name="Deus L.M."/>
            <person name="Earl A.S."/>
            <person name="Gibby P.D."/>
            <person name="Hartmann K.A."/>
            <person name="Liu J.E."/>
            <person name="Manci A.M."/>
            <person name="Nielsen D.A."/>
            <person name="Solomon M.B."/>
            <person name="Breakwell D.P."/>
            <person name="Burnett S.H."/>
            <person name="Grose J.H."/>
        </authorList>
    </citation>
    <scope>NUCLEOTIDE SEQUENCE [LARGE SCALE GENOMIC DNA]</scope>
    <source>
        <strain evidence="7 8">CECT 7799</strain>
    </source>
</reference>
<proteinExistence type="predicted"/>
<protein>
    <submittedName>
        <fullName evidence="7">Cytochrome c2</fullName>
    </submittedName>
</protein>
<dbReference type="EMBL" id="CYPR01000102">
    <property type="protein sequence ID" value="CUH38944.1"/>
    <property type="molecule type" value="Genomic_DNA"/>
</dbReference>
<evidence type="ECO:0000313" key="8">
    <source>
        <dbReference type="Proteomes" id="UP000049455"/>
    </source>
</evidence>
<feature type="domain" description="Cytochrome c" evidence="6">
    <location>
        <begin position="31"/>
        <end position="147"/>
    </location>
</feature>
<keyword evidence="8" id="KW-1185">Reference proteome</keyword>
<evidence type="ECO:0000256" key="3">
    <source>
        <dbReference type="ARBA" id="ARBA00023004"/>
    </source>
</evidence>
<organism evidence="7 8">
    <name type="scientific">Jannaschia seosinensis</name>
    <dbReference type="NCBI Taxonomy" id="313367"/>
    <lineage>
        <taxon>Bacteria</taxon>
        <taxon>Pseudomonadati</taxon>
        <taxon>Pseudomonadota</taxon>
        <taxon>Alphaproteobacteria</taxon>
        <taxon>Rhodobacterales</taxon>
        <taxon>Roseobacteraceae</taxon>
        <taxon>Jannaschia</taxon>
    </lineage>
</organism>
<dbReference type="OrthoDB" id="9805828at2"/>
<dbReference type="InterPro" id="IPR036909">
    <property type="entry name" value="Cyt_c-like_dom_sf"/>
</dbReference>
<evidence type="ECO:0000256" key="1">
    <source>
        <dbReference type="ARBA" id="ARBA00022617"/>
    </source>
</evidence>
<feature type="chain" id="PRO_5005809834" evidence="5">
    <location>
        <begin position="24"/>
        <end position="161"/>
    </location>
</feature>
<keyword evidence="3 4" id="KW-0408">Iron</keyword>